<keyword evidence="3" id="KW-1185">Reference proteome</keyword>
<dbReference type="OrthoDB" id="690068at2759"/>
<feature type="compositionally biased region" description="Gly residues" evidence="1">
    <location>
        <begin position="230"/>
        <end position="244"/>
    </location>
</feature>
<dbReference type="EMBL" id="QPFP01000025">
    <property type="protein sequence ID" value="TEB29843.1"/>
    <property type="molecule type" value="Genomic_DNA"/>
</dbReference>
<sequence length="552" mass="55550">MSFYNTPPSSYKPQVRVEGFHLPSPEPPPPPSHHPSSLSSSSLSSQHHPPSHHDPHHNHQGGAGGGQGQGHGRHPSNASTSMVDDLFATTTSTTMPAPPASAGDPLFPSSLGGRRYGSVEFEDDLAALGSMNGHHGGGGHPNHAGHHQQQQQGGSYHDGGHADQYGQGRTHNIFDVSSPIPMAGSHQSQSHLSASHASTGHMSMSGMPGSQPGSLSHAQAAMGQSLGHAQLGGGNQGQGQGGGHSPNEYHVPTHGHFNSTLPALNSSMRYENPGDVGSGGGGESCGPLCFAFMRCVLLLSTVLRVYSLCFVSIRRACFYSLCFPKSHALTNSLSPTPPPPPSLGSTNPNSNSSSTTTTGGVPLTPSSPHPLPSTYALLQRHTPSPTITQPGGNAAAGGAVGAGRQRSRSRPPSQAGLGLPGNIGNAQLPGGVGPARTTRQRRGSSISGTSPPPLGRPHAIVIPGRSSASSSASTSGPNGPLSAGGNTNAGNNGQGPNGSQGGNGQGGGGGGGGSTWFSGNEYSLPTPDSMTGHSYGHAHGYGPFSLSPGGGG</sequence>
<proteinExistence type="predicted"/>
<evidence type="ECO:0000313" key="2">
    <source>
        <dbReference type="EMBL" id="TEB29843.1"/>
    </source>
</evidence>
<feature type="region of interest" description="Disordered" evidence="1">
    <location>
        <begin position="1"/>
        <end position="80"/>
    </location>
</feature>
<feature type="compositionally biased region" description="Low complexity" evidence="1">
    <location>
        <begin position="34"/>
        <end position="48"/>
    </location>
</feature>
<feature type="region of interest" description="Disordered" evidence="1">
    <location>
        <begin position="332"/>
        <end position="552"/>
    </location>
</feature>
<feature type="compositionally biased region" description="Polar residues" evidence="1">
    <location>
        <begin position="381"/>
        <end position="390"/>
    </location>
</feature>
<evidence type="ECO:0000313" key="3">
    <source>
        <dbReference type="Proteomes" id="UP000298030"/>
    </source>
</evidence>
<feature type="compositionally biased region" description="Polar residues" evidence="1">
    <location>
        <begin position="256"/>
        <end position="269"/>
    </location>
</feature>
<feature type="region of interest" description="Disordered" evidence="1">
    <location>
        <begin position="128"/>
        <end position="277"/>
    </location>
</feature>
<feature type="compositionally biased region" description="Polar residues" evidence="1">
    <location>
        <begin position="515"/>
        <end position="532"/>
    </location>
</feature>
<dbReference type="STRING" id="71717.A0A4Y7T6N6"/>
<name>A0A4Y7T6N6_COPMI</name>
<dbReference type="Proteomes" id="UP000298030">
    <property type="component" value="Unassembled WGS sequence"/>
</dbReference>
<feature type="compositionally biased region" description="Low complexity" evidence="1">
    <location>
        <begin position="466"/>
        <end position="475"/>
    </location>
</feature>
<dbReference type="AlphaFoldDB" id="A0A4Y7T6N6"/>
<feature type="compositionally biased region" description="Low complexity" evidence="1">
    <location>
        <begin position="185"/>
        <end position="216"/>
    </location>
</feature>
<feature type="compositionally biased region" description="Gly residues" evidence="1">
    <location>
        <begin position="492"/>
        <end position="514"/>
    </location>
</feature>
<organism evidence="2 3">
    <name type="scientific">Coprinellus micaceus</name>
    <name type="common">Glistening ink-cap mushroom</name>
    <name type="synonym">Coprinus micaceus</name>
    <dbReference type="NCBI Taxonomy" id="71717"/>
    <lineage>
        <taxon>Eukaryota</taxon>
        <taxon>Fungi</taxon>
        <taxon>Dikarya</taxon>
        <taxon>Basidiomycota</taxon>
        <taxon>Agaricomycotina</taxon>
        <taxon>Agaricomycetes</taxon>
        <taxon>Agaricomycetidae</taxon>
        <taxon>Agaricales</taxon>
        <taxon>Agaricineae</taxon>
        <taxon>Psathyrellaceae</taxon>
        <taxon>Coprinellus</taxon>
    </lineage>
</organism>
<protein>
    <submittedName>
        <fullName evidence="2">Uncharacterized protein</fullName>
    </submittedName>
</protein>
<feature type="compositionally biased region" description="Gly residues" evidence="1">
    <location>
        <begin position="61"/>
        <end position="70"/>
    </location>
</feature>
<evidence type="ECO:0000256" key="1">
    <source>
        <dbReference type="SAM" id="MobiDB-lite"/>
    </source>
</evidence>
<gene>
    <name evidence="2" type="ORF">FA13DRAFT_597901</name>
</gene>
<accession>A0A4Y7T6N6</accession>
<reference evidence="2 3" key="1">
    <citation type="journal article" date="2019" name="Nat. Ecol. Evol.">
        <title>Megaphylogeny resolves global patterns of mushroom evolution.</title>
        <authorList>
            <person name="Varga T."/>
            <person name="Krizsan K."/>
            <person name="Foldi C."/>
            <person name="Dima B."/>
            <person name="Sanchez-Garcia M."/>
            <person name="Sanchez-Ramirez S."/>
            <person name="Szollosi G.J."/>
            <person name="Szarkandi J.G."/>
            <person name="Papp V."/>
            <person name="Albert L."/>
            <person name="Andreopoulos W."/>
            <person name="Angelini C."/>
            <person name="Antonin V."/>
            <person name="Barry K.W."/>
            <person name="Bougher N.L."/>
            <person name="Buchanan P."/>
            <person name="Buyck B."/>
            <person name="Bense V."/>
            <person name="Catcheside P."/>
            <person name="Chovatia M."/>
            <person name="Cooper J."/>
            <person name="Damon W."/>
            <person name="Desjardin D."/>
            <person name="Finy P."/>
            <person name="Geml J."/>
            <person name="Haridas S."/>
            <person name="Hughes K."/>
            <person name="Justo A."/>
            <person name="Karasinski D."/>
            <person name="Kautmanova I."/>
            <person name="Kiss B."/>
            <person name="Kocsube S."/>
            <person name="Kotiranta H."/>
            <person name="LaButti K.M."/>
            <person name="Lechner B.E."/>
            <person name="Liimatainen K."/>
            <person name="Lipzen A."/>
            <person name="Lukacs Z."/>
            <person name="Mihaltcheva S."/>
            <person name="Morgado L.N."/>
            <person name="Niskanen T."/>
            <person name="Noordeloos M.E."/>
            <person name="Ohm R.A."/>
            <person name="Ortiz-Santana B."/>
            <person name="Ovrebo C."/>
            <person name="Racz N."/>
            <person name="Riley R."/>
            <person name="Savchenko A."/>
            <person name="Shiryaev A."/>
            <person name="Soop K."/>
            <person name="Spirin V."/>
            <person name="Szebenyi C."/>
            <person name="Tomsovsky M."/>
            <person name="Tulloss R.E."/>
            <person name="Uehling J."/>
            <person name="Grigoriev I.V."/>
            <person name="Vagvolgyi C."/>
            <person name="Papp T."/>
            <person name="Martin F.M."/>
            <person name="Miettinen O."/>
            <person name="Hibbett D.S."/>
            <person name="Nagy L.G."/>
        </authorList>
    </citation>
    <scope>NUCLEOTIDE SEQUENCE [LARGE SCALE GENOMIC DNA]</scope>
    <source>
        <strain evidence="2 3">FP101781</strain>
    </source>
</reference>
<feature type="compositionally biased region" description="Low complexity" evidence="1">
    <location>
        <begin position="343"/>
        <end position="364"/>
    </location>
</feature>
<feature type="compositionally biased region" description="Pro residues" evidence="1">
    <location>
        <begin position="24"/>
        <end position="33"/>
    </location>
</feature>
<comment type="caution">
    <text evidence="2">The sequence shown here is derived from an EMBL/GenBank/DDBJ whole genome shotgun (WGS) entry which is preliminary data.</text>
</comment>
<feature type="compositionally biased region" description="Polar residues" evidence="1">
    <location>
        <begin position="1"/>
        <end position="12"/>
    </location>
</feature>